<reference evidence="5" key="1">
    <citation type="journal article" date="2019" name="Int. J. Syst. Evol. Microbiol.">
        <title>The Global Catalogue of Microorganisms (GCM) 10K type strain sequencing project: providing services to taxonomists for standard genome sequencing and annotation.</title>
        <authorList>
            <consortium name="The Broad Institute Genomics Platform"/>
            <consortium name="The Broad Institute Genome Sequencing Center for Infectious Disease"/>
            <person name="Wu L."/>
            <person name="Ma J."/>
        </authorList>
    </citation>
    <scope>NUCLEOTIDE SEQUENCE [LARGE SCALE GENOMIC DNA]</scope>
    <source>
        <strain evidence="5">JCM 15591</strain>
    </source>
</reference>
<dbReference type="RefSeq" id="WP_344069766.1">
    <property type="nucleotide sequence ID" value="NZ_BAAAPN010000107.1"/>
</dbReference>
<evidence type="ECO:0000256" key="1">
    <source>
        <dbReference type="SAM" id="MobiDB-lite"/>
    </source>
</evidence>
<feature type="transmembrane region" description="Helical" evidence="2">
    <location>
        <begin position="64"/>
        <end position="81"/>
    </location>
</feature>
<feature type="compositionally biased region" description="Low complexity" evidence="1">
    <location>
        <begin position="185"/>
        <end position="203"/>
    </location>
</feature>
<evidence type="ECO:0000313" key="4">
    <source>
        <dbReference type="EMBL" id="GAA1778387.1"/>
    </source>
</evidence>
<evidence type="ECO:0000256" key="2">
    <source>
        <dbReference type="SAM" id="Phobius"/>
    </source>
</evidence>
<feature type="compositionally biased region" description="Pro residues" evidence="1">
    <location>
        <begin position="289"/>
        <end position="300"/>
    </location>
</feature>
<dbReference type="InterPro" id="IPR005182">
    <property type="entry name" value="YdbS-like_PH"/>
</dbReference>
<keyword evidence="2" id="KW-0812">Transmembrane</keyword>
<proteinExistence type="predicted"/>
<evidence type="ECO:0000259" key="3">
    <source>
        <dbReference type="Pfam" id="PF03703"/>
    </source>
</evidence>
<feature type="transmembrane region" description="Helical" evidence="2">
    <location>
        <begin position="41"/>
        <end position="58"/>
    </location>
</feature>
<keyword evidence="2" id="KW-1133">Transmembrane helix</keyword>
<dbReference type="EMBL" id="BAAAPN010000107">
    <property type="protein sequence ID" value="GAA1778387.1"/>
    <property type="molecule type" value="Genomic_DNA"/>
</dbReference>
<dbReference type="PANTHER" id="PTHR37938:SF1">
    <property type="entry name" value="BLL0215 PROTEIN"/>
    <property type="match status" value="1"/>
</dbReference>
<gene>
    <name evidence="4" type="ORF">GCM10009810_39150</name>
</gene>
<sequence length="316" mass="34623">MSGTEHTEPDPLVAVPQADLRKNLTGTEELQLNLHQHPMSLWRPAALLLAALTLVAMMLRGDRLPLLAVLLVLAALGNLAWREYERRHNSFAATDRRVLRVEGVINKSFPMMRLQKITDMRLDQPLIGRLVGYGTITIESAGQDQAIREFRYAPHPTQAYRRLNAIIFGEEWAGPEPELRHPPARRAASATVRGARRAVGASRQGLVRVTDRRPATNAAPALPKAGKVNSPIQHHTGHSFFGAGDHPQQPPARRRRPGGPTPPSDRSPKPPRPAGPANDASGRTATPPKANPAPTPPPRSWPEADTGELPILRPRQ</sequence>
<name>A0ABP4XDE6_9MICO</name>
<protein>
    <recommendedName>
        <fullName evidence="3">YdbS-like PH domain-containing protein</fullName>
    </recommendedName>
</protein>
<accession>A0ABP4XDE6</accession>
<dbReference type="Pfam" id="PF03703">
    <property type="entry name" value="bPH_2"/>
    <property type="match status" value="1"/>
</dbReference>
<dbReference type="Proteomes" id="UP001501475">
    <property type="component" value="Unassembled WGS sequence"/>
</dbReference>
<organism evidence="4 5">
    <name type="scientific">Nostocoides vanveenii</name>
    <dbReference type="NCBI Taxonomy" id="330835"/>
    <lineage>
        <taxon>Bacteria</taxon>
        <taxon>Bacillati</taxon>
        <taxon>Actinomycetota</taxon>
        <taxon>Actinomycetes</taxon>
        <taxon>Micrococcales</taxon>
        <taxon>Intrasporangiaceae</taxon>
        <taxon>Nostocoides</taxon>
    </lineage>
</organism>
<dbReference type="PANTHER" id="PTHR37938">
    <property type="entry name" value="BLL0215 PROTEIN"/>
    <property type="match status" value="1"/>
</dbReference>
<evidence type="ECO:0000313" key="5">
    <source>
        <dbReference type="Proteomes" id="UP001501475"/>
    </source>
</evidence>
<feature type="region of interest" description="Disordered" evidence="1">
    <location>
        <begin position="175"/>
        <end position="316"/>
    </location>
</feature>
<feature type="compositionally biased region" description="Pro residues" evidence="1">
    <location>
        <begin position="259"/>
        <end position="274"/>
    </location>
</feature>
<comment type="caution">
    <text evidence="4">The sequence shown here is derived from an EMBL/GenBank/DDBJ whole genome shotgun (WGS) entry which is preliminary data.</text>
</comment>
<keyword evidence="5" id="KW-1185">Reference proteome</keyword>
<feature type="domain" description="YdbS-like PH" evidence="3">
    <location>
        <begin position="87"/>
        <end position="160"/>
    </location>
</feature>
<keyword evidence="2" id="KW-0472">Membrane</keyword>